<dbReference type="InParanoid" id="D7FJ22"/>
<dbReference type="InterPro" id="IPR001214">
    <property type="entry name" value="SET_dom"/>
</dbReference>
<dbReference type="EMBL" id="FN647904">
    <property type="protein sequence ID" value="CBJ49061.1"/>
    <property type="molecule type" value="Genomic_DNA"/>
</dbReference>
<dbReference type="PANTHER" id="PTHR12197">
    <property type="entry name" value="HISTONE-LYSINE N-METHYLTRANSFERASE SMYD"/>
    <property type="match status" value="1"/>
</dbReference>
<dbReference type="CDD" id="cd20071">
    <property type="entry name" value="SET_SMYD"/>
    <property type="match status" value="1"/>
</dbReference>
<dbReference type="Gene3D" id="1.25.40.10">
    <property type="entry name" value="Tetratricopeptide repeat domain"/>
    <property type="match status" value="1"/>
</dbReference>
<dbReference type="SUPFAM" id="SSF82199">
    <property type="entry name" value="SET domain"/>
    <property type="match status" value="1"/>
</dbReference>
<gene>
    <name evidence="2" type="ORF">Esi_0125_0070</name>
</gene>
<protein>
    <recommendedName>
        <fullName evidence="1">SET domain-containing protein</fullName>
    </recommendedName>
</protein>
<dbReference type="AlphaFoldDB" id="D7FJ22"/>
<dbReference type="Proteomes" id="UP000002630">
    <property type="component" value="Linkage Group LG18"/>
</dbReference>
<name>D7FJ22_ECTSI</name>
<evidence type="ECO:0000313" key="2">
    <source>
        <dbReference type="EMBL" id="CBJ49061.1"/>
    </source>
</evidence>
<dbReference type="GO" id="GO:0005634">
    <property type="term" value="C:nucleus"/>
    <property type="evidence" value="ECO:0007669"/>
    <property type="project" value="TreeGrafter"/>
</dbReference>
<dbReference type="PROSITE" id="PS50280">
    <property type="entry name" value="SET"/>
    <property type="match status" value="1"/>
</dbReference>
<proteinExistence type="predicted"/>
<dbReference type="PANTHER" id="PTHR12197:SF251">
    <property type="entry name" value="EG:BACR7C10.4 PROTEIN"/>
    <property type="match status" value="1"/>
</dbReference>
<organism evidence="2 3">
    <name type="scientific">Ectocarpus siliculosus</name>
    <name type="common">Brown alga</name>
    <name type="synonym">Conferva siliculosa</name>
    <dbReference type="NCBI Taxonomy" id="2880"/>
    <lineage>
        <taxon>Eukaryota</taxon>
        <taxon>Sar</taxon>
        <taxon>Stramenopiles</taxon>
        <taxon>Ochrophyta</taxon>
        <taxon>PX clade</taxon>
        <taxon>Phaeophyceae</taxon>
        <taxon>Ectocarpales</taxon>
        <taxon>Ectocarpaceae</taxon>
        <taxon>Ectocarpus</taxon>
    </lineage>
</organism>
<dbReference type="InterPro" id="IPR011990">
    <property type="entry name" value="TPR-like_helical_dom_sf"/>
</dbReference>
<dbReference type="InterPro" id="IPR046341">
    <property type="entry name" value="SET_dom_sf"/>
</dbReference>
<feature type="domain" description="SET" evidence="1">
    <location>
        <begin position="1"/>
        <end position="96"/>
    </location>
</feature>
<dbReference type="STRING" id="2880.D7FJ22"/>
<evidence type="ECO:0000313" key="3">
    <source>
        <dbReference type="Proteomes" id="UP000002630"/>
    </source>
</evidence>
<reference evidence="2 3" key="1">
    <citation type="journal article" date="2010" name="Nature">
        <title>The Ectocarpus genome and the independent evolution of multicellularity in brown algae.</title>
        <authorList>
            <person name="Cock J.M."/>
            <person name="Sterck L."/>
            <person name="Rouze P."/>
            <person name="Scornet D."/>
            <person name="Allen A.E."/>
            <person name="Amoutzias G."/>
            <person name="Anthouard V."/>
            <person name="Artiguenave F."/>
            <person name="Aury J.M."/>
            <person name="Badger J.H."/>
            <person name="Beszteri B."/>
            <person name="Billiau K."/>
            <person name="Bonnet E."/>
            <person name="Bothwell J.H."/>
            <person name="Bowler C."/>
            <person name="Boyen C."/>
            <person name="Brownlee C."/>
            <person name="Carrano C.J."/>
            <person name="Charrier B."/>
            <person name="Cho G.Y."/>
            <person name="Coelho S.M."/>
            <person name="Collen J."/>
            <person name="Corre E."/>
            <person name="Da Silva C."/>
            <person name="Delage L."/>
            <person name="Delaroque N."/>
            <person name="Dittami S.M."/>
            <person name="Doulbeau S."/>
            <person name="Elias M."/>
            <person name="Farnham G."/>
            <person name="Gachon C.M."/>
            <person name="Gschloessl B."/>
            <person name="Heesch S."/>
            <person name="Jabbari K."/>
            <person name="Jubin C."/>
            <person name="Kawai H."/>
            <person name="Kimura K."/>
            <person name="Kloareg B."/>
            <person name="Kupper F.C."/>
            <person name="Lang D."/>
            <person name="Le Bail A."/>
            <person name="Leblanc C."/>
            <person name="Lerouge P."/>
            <person name="Lohr M."/>
            <person name="Lopez P.J."/>
            <person name="Martens C."/>
            <person name="Maumus F."/>
            <person name="Michel G."/>
            <person name="Miranda-Saavedra D."/>
            <person name="Morales J."/>
            <person name="Moreau H."/>
            <person name="Motomura T."/>
            <person name="Nagasato C."/>
            <person name="Napoli C.A."/>
            <person name="Nelson D.R."/>
            <person name="Nyvall-Collen P."/>
            <person name="Peters A.F."/>
            <person name="Pommier C."/>
            <person name="Potin P."/>
            <person name="Poulain J."/>
            <person name="Quesneville H."/>
            <person name="Read B."/>
            <person name="Rensing S.A."/>
            <person name="Ritter A."/>
            <person name="Rousvoal S."/>
            <person name="Samanta M."/>
            <person name="Samson G."/>
            <person name="Schroeder D.C."/>
            <person name="Segurens B."/>
            <person name="Strittmatter M."/>
            <person name="Tonon T."/>
            <person name="Tregear J.W."/>
            <person name="Valentin K."/>
            <person name="von Dassow P."/>
            <person name="Yamagishi T."/>
            <person name="Van de Peer Y."/>
            <person name="Wincker P."/>
        </authorList>
    </citation>
    <scope>NUCLEOTIDE SEQUENCE [LARGE SCALE GENOMIC DNA]</scope>
    <source>
        <strain evidence="3">Ec32 / CCAP1310/4</strain>
    </source>
</reference>
<dbReference type="eggNOG" id="KOG2084">
    <property type="taxonomic scope" value="Eukaryota"/>
</dbReference>
<evidence type="ECO:0000259" key="1">
    <source>
        <dbReference type="PROSITE" id="PS50280"/>
    </source>
</evidence>
<dbReference type="InterPro" id="IPR050869">
    <property type="entry name" value="H3K4_H4K5_MeTrfase"/>
</dbReference>
<sequence length="401" mass="43393">MLDRCAGAGHLLVPGEEAVPSAALLDLARKELGRVSLNGITTCDGTGPTGLGLFPSGAMINHSCSPNCQAWWRGSQLEIRCTKPVATGEELCLSYIPIDQPSTVRRAQLRHSWFFACRCRRCVSRQWDAELVGLRCPTKGCAGAVPPPPWRGGHACSHCGTSHAFNKPSTRPTPPGEGENVYVEERTARSTCAAREAQEMIVLPEADYRGCEERLLGAGRNFRKGMEAYMQEEPDVALVALEKSLLVRQSLLHPFNKELLRTLRYASYAAIATHSWSKAYSFLSRWLHPMDAMYGAAEVWDIAAMRVDAGLVLNKLSEVTCGPGTVPPQVGEALPGLIELSGQPETGGSMDPAAFGEMAAGLRWIWVCLGRDSGLSGEIAALESFGDHGVTFHVHGDNHLS</sequence>
<dbReference type="Gene3D" id="2.170.270.10">
    <property type="entry name" value="SET domain"/>
    <property type="match status" value="1"/>
</dbReference>
<dbReference type="Pfam" id="PF00856">
    <property type="entry name" value="SET"/>
    <property type="match status" value="1"/>
</dbReference>
<dbReference type="OrthoDB" id="194692at2759"/>
<accession>D7FJ22</accession>
<dbReference type="EMBL" id="FN649743">
    <property type="protein sequence ID" value="CBJ49061.1"/>
    <property type="molecule type" value="Genomic_DNA"/>
</dbReference>
<keyword evidence="3" id="KW-1185">Reference proteome</keyword>